<dbReference type="Pfam" id="PF02214">
    <property type="entry name" value="BTB_2"/>
    <property type="match status" value="1"/>
</dbReference>
<dbReference type="InterPro" id="IPR003131">
    <property type="entry name" value="T1-type_BTB"/>
</dbReference>
<dbReference type="PANTHER" id="PTHR14136">
    <property type="entry name" value="BTB_POZ DOMAIN-CONTAINING PROTEIN KCTD9"/>
    <property type="match status" value="1"/>
</dbReference>
<comment type="pathway">
    <text evidence="1">Protein modification; protein ubiquitination.</text>
</comment>
<dbReference type="InterPro" id="IPR051082">
    <property type="entry name" value="Pentapeptide-BTB/POZ_domain"/>
</dbReference>
<proteinExistence type="predicted"/>
<sequence>MLAAMFRGRLTVSEDPDKGYVFIDRDGKHFRHILNCLRDGVVPTLTDAGYSELTREAEYYQLLGLVEGINSVLNKRKEGNELDAELTRAEIIKCIQYNKDLSYVDFSYASLQNVLFSHANLHCAKFQDVDAEGSIFHNANLRECEFTGANLRGASLVGAEPSECKPTSFYGANLRSAHLQTADLTNANFEGANLEGANLKGAKLNNANLKGANLQRAYLRHVNLQNTMQSLTVPICLEQFDRTLKRLNVQKVEWEHCYEAMRREFVDLFSGENSINEDCRYN</sequence>
<evidence type="ECO:0000256" key="1">
    <source>
        <dbReference type="ARBA" id="ARBA00004906"/>
    </source>
</evidence>
<protein>
    <recommendedName>
        <fullName evidence="2">Potassium channel tetramerisation-type BTB domain-containing protein</fullName>
    </recommendedName>
</protein>
<dbReference type="Gene3D" id="3.30.710.10">
    <property type="entry name" value="Potassium Channel Kv1.1, Chain A"/>
    <property type="match status" value="1"/>
</dbReference>
<evidence type="ECO:0000313" key="3">
    <source>
        <dbReference type="EMBL" id="VFU65958.1"/>
    </source>
</evidence>
<feature type="domain" description="Potassium channel tetramerisation-type BTB" evidence="2">
    <location>
        <begin position="11"/>
        <end position="65"/>
    </location>
</feature>
<dbReference type="PANTHER" id="PTHR14136:SF17">
    <property type="entry name" value="BTB_POZ DOMAIN-CONTAINING PROTEIN KCTD9"/>
    <property type="match status" value="1"/>
</dbReference>
<dbReference type="SUPFAM" id="SSF141571">
    <property type="entry name" value="Pentapeptide repeat-like"/>
    <property type="match status" value="1"/>
</dbReference>
<dbReference type="EMBL" id="CAADRP010002318">
    <property type="protein sequence ID" value="VFU65958.1"/>
    <property type="molecule type" value="Genomic_DNA"/>
</dbReference>
<reference evidence="3" key="1">
    <citation type="submission" date="2019-03" db="EMBL/GenBank/DDBJ databases">
        <authorList>
            <person name="Mank J."/>
            <person name="Almeida P."/>
        </authorList>
    </citation>
    <scope>NUCLEOTIDE SEQUENCE</scope>
    <source>
        <strain evidence="3">78183</strain>
    </source>
</reference>
<gene>
    <name evidence="3" type="ORF">SVIM_LOCUS508792</name>
</gene>
<name>A0A6N2NFD1_SALVM</name>
<dbReference type="AlphaFoldDB" id="A0A6N2NFD1"/>
<dbReference type="SUPFAM" id="SSF54695">
    <property type="entry name" value="POZ domain"/>
    <property type="match status" value="1"/>
</dbReference>
<evidence type="ECO:0000259" key="2">
    <source>
        <dbReference type="Pfam" id="PF02214"/>
    </source>
</evidence>
<accession>A0A6N2NFD1</accession>
<dbReference type="Pfam" id="PF00805">
    <property type="entry name" value="Pentapeptide"/>
    <property type="match status" value="2"/>
</dbReference>
<dbReference type="InterPro" id="IPR011333">
    <property type="entry name" value="SKP1/BTB/POZ_sf"/>
</dbReference>
<dbReference type="Gene3D" id="2.160.20.80">
    <property type="entry name" value="E3 ubiquitin-protein ligase SopA"/>
    <property type="match status" value="1"/>
</dbReference>
<organism evidence="3">
    <name type="scientific">Salix viminalis</name>
    <name type="common">Common osier</name>
    <name type="synonym">Basket willow</name>
    <dbReference type="NCBI Taxonomy" id="40686"/>
    <lineage>
        <taxon>Eukaryota</taxon>
        <taxon>Viridiplantae</taxon>
        <taxon>Streptophyta</taxon>
        <taxon>Embryophyta</taxon>
        <taxon>Tracheophyta</taxon>
        <taxon>Spermatophyta</taxon>
        <taxon>Magnoliopsida</taxon>
        <taxon>eudicotyledons</taxon>
        <taxon>Gunneridae</taxon>
        <taxon>Pentapetalae</taxon>
        <taxon>rosids</taxon>
        <taxon>fabids</taxon>
        <taxon>Malpighiales</taxon>
        <taxon>Salicaceae</taxon>
        <taxon>Saliceae</taxon>
        <taxon>Salix</taxon>
    </lineage>
</organism>
<dbReference type="InterPro" id="IPR001646">
    <property type="entry name" value="5peptide_repeat"/>
</dbReference>
<dbReference type="GO" id="GO:0051260">
    <property type="term" value="P:protein homooligomerization"/>
    <property type="evidence" value="ECO:0007669"/>
    <property type="project" value="InterPro"/>
</dbReference>